<comment type="caution">
    <text evidence="2">The sequence shown here is derived from an EMBL/GenBank/DDBJ whole genome shotgun (WGS) entry which is preliminary data.</text>
</comment>
<dbReference type="EMBL" id="JAJFAZ020000007">
    <property type="protein sequence ID" value="KAI5319059.1"/>
    <property type="molecule type" value="Genomic_DNA"/>
</dbReference>
<feature type="region of interest" description="Disordered" evidence="1">
    <location>
        <begin position="1"/>
        <end position="34"/>
    </location>
</feature>
<proteinExistence type="predicted"/>
<dbReference type="AlphaFoldDB" id="A0AAD4YRY4"/>
<sequence>MNIHELGERSISDSESTYDSESNAFDGKSSNNKRDFDNVVLNFESADSEDAKVQVVDEQIRAPPSFYRGKVLQPNPAVSFAMVSCGGACASTSQYCKFLMGDTQVPDRHASYHSETSTSGWGEAPIESSSLSAVTVVSPGNPRV</sequence>
<organism evidence="2 3">
    <name type="scientific">Prunus dulcis</name>
    <name type="common">Almond</name>
    <name type="synonym">Amygdalus dulcis</name>
    <dbReference type="NCBI Taxonomy" id="3755"/>
    <lineage>
        <taxon>Eukaryota</taxon>
        <taxon>Viridiplantae</taxon>
        <taxon>Streptophyta</taxon>
        <taxon>Embryophyta</taxon>
        <taxon>Tracheophyta</taxon>
        <taxon>Spermatophyta</taxon>
        <taxon>Magnoliopsida</taxon>
        <taxon>eudicotyledons</taxon>
        <taxon>Gunneridae</taxon>
        <taxon>Pentapetalae</taxon>
        <taxon>rosids</taxon>
        <taxon>fabids</taxon>
        <taxon>Rosales</taxon>
        <taxon>Rosaceae</taxon>
        <taxon>Amygdaloideae</taxon>
        <taxon>Amygdaleae</taxon>
        <taxon>Prunus</taxon>
    </lineage>
</organism>
<protein>
    <submittedName>
        <fullName evidence="2">Uncharacterized protein</fullName>
    </submittedName>
</protein>
<keyword evidence="3" id="KW-1185">Reference proteome</keyword>
<evidence type="ECO:0000313" key="3">
    <source>
        <dbReference type="Proteomes" id="UP001054821"/>
    </source>
</evidence>
<accession>A0AAD4YRY4</accession>
<evidence type="ECO:0000256" key="1">
    <source>
        <dbReference type="SAM" id="MobiDB-lite"/>
    </source>
</evidence>
<reference evidence="2 3" key="1">
    <citation type="journal article" date="2022" name="G3 (Bethesda)">
        <title>Whole-genome sequence and methylome profiling of the almond [Prunus dulcis (Mill.) D.A. Webb] cultivar 'Nonpareil'.</title>
        <authorList>
            <person name="D'Amico-Willman K.M."/>
            <person name="Ouma W.Z."/>
            <person name="Meulia T."/>
            <person name="Sideli G.M."/>
            <person name="Gradziel T.M."/>
            <person name="Fresnedo-Ramirez J."/>
        </authorList>
    </citation>
    <scope>NUCLEOTIDE SEQUENCE [LARGE SCALE GENOMIC DNA]</scope>
    <source>
        <strain evidence="2">Clone GOH B32 T37-40</strain>
    </source>
</reference>
<dbReference type="Proteomes" id="UP001054821">
    <property type="component" value="Chromosome 7"/>
</dbReference>
<gene>
    <name evidence="2" type="ORF">L3X38_038767</name>
</gene>
<feature type="compositionally biased region" description="Polar residues" evidence="1">
    <location>
        <begin position="13"/>
        <end position="23"/>
    </location>
</feature>
<evidence type="ECO:0000313" key="2">
    <source>
        <dbReference type="EMBL" id="KAI5319059.1"/>
    </source>
</evidence>
<name>A0AAD4YRY4_PRUDU</name>
<feature type="compositionally biased region" description="Basic and acidic residues" evidence="1">
    <location>
        <begin position="1"/>
        <end position="12"/>
    </location>
</feature>